<comment type="caution">
    <text evidence="1">The sequence shown here is derived from an EMBL/GenBank/DDBJ whole genome shotgun (WGS) entry which is preliminary data.</text>
</comment>
<organism evidence="1 2">
    <name type="scientific">Breznakia pachnodae</name>
    <dbReference type="NCBI Taxonomy" id="265178"/>
    <lineage>
        <taxon>Bacteria</taxon>
        <taxon>Bacillati</taxon>
        <taxon>Bacillota</taxon>
        <taxon>Erysipelotrichia</taxon>
        <taxon>Erysipelotrichales</taxon>
        <taxon>Erysipelotrichaceae</taxon>
        <taxon>Breznakia</taxon>
    </lineage>
</organism>
<evidence type="ECO:0000313" key="1">
    <source>
        <dbReference type="EMBL" id="MDQ0361865.1"/>
    </source>
</evidence>
<sequence>MNYNELKHKVIKLAASHGIIIKELDLNENEPNALIIKNYIGIKKYLQVEEWLIPSYMRWEIISCTWKNRFHGTTLL</sequence>
<accession>A0ABU0E5T1</accession>
<name>A0ABU0E5T1_9FIRM</name>
<dbReference type="Proteomes" id="UP001230220">
    <property type="component" value="Unassembled WGS sequence"/>
</dbReference>
<keyword evidence="2" id="KW-1185">Reference proteome</keyword>
<dbReference type="RefSeq" id="WP_307408963.1">
    <property type="nucleotide sequence ID" value="NZ_JAUSUR010000004.1"/>
</dbReference>
<proteinExistence type="predicted"/>
<protein>
    <submittedName>
        <fullName evidence="1">Uncharacterized protein</fullName>
    </submittedName>
</protein>
<gene>
    <name evidence="1" type="ORF">J2S15_002615</name>
</gene>
<evidence type="ECO:0000313" key="2">
    <source>
        <dbReference type="Proteomes" id="UP001230220"/>
    </source>
</evidence>
<reference evidence="1 2" key="1">
    <citation type="submission" date="2023-07" db="EMBL/GenBank/DDBJ databases">
        <title>Genomic Encyclopedia of Type Strains, Phase IV (KMG-IV): sequencing the most valuable type-strain genomes for metagenomic binning, comparative biology and taxonomic classification.</title>
        <authorList>
            <person name="Goeker M."/>
        </authorList>
    </citation>
    <scope>NUCLEOTIDE SEQUENCE [LARGE SCALE GENOMIC DNA]</scope>
    <source>
        <strain evidence="1 2">DSM 16784</strain>
    </source>
</reference>
<dbReference type="EMBL" id="JAUSUR010000004">
    <property type="protein sequence ID" value="MDQ0361865.1"/>
    <property type="molecule type" value="Genomic_DNA"/>
</dbReference>